<evidence type="ECO:0000256" key="1">
    <source>
        <dbReference type="SAM" id="MobiDB-lite"/>
    </source>
</evidence>
<name>A0A0B5FDX2_9BACT</name>
<feature type="domain" description="AsmA" evidence="2">
    <location>
        <begin position="506"/>
        <end position="671"/>
    </location>
</feature>
<dbReference type="GO" id="GO:0005886">
    <property type="term" value="C:plasma membrane"/>
    <property type="evidence" value="ECO:0007669"/>
    <property type="project" value="TreeGrafter"/>
</dbReference>
<protein>
    <recommendedName>
        <fullName evidence="2">AsmA domain-containing protein</fullName>
    </recommendedName>
</protein>
<proteinExistence type="predicted"/>
<dbReference type="PANTHER" id="PTHR30441:SF8">
    <property type="entry name" value="DUF748 DOMAIN-CONTAINING PROTEIN"/>
    <property type="match status" value="1"/>
</dbReference>
<dbReference type="KEGG" id="gsb:GSUB_07105"/>
<dbReference type="Pfam" id="PF05170">
    <property type="entry name" value="AsmA"/>
    <property type="match status" value="1"/>
</dbReference>
<evidence type="ECO:0000259" key="2">
    <source>
        <dbReference type="Pfam" id="PF05170"/>
    </source>
</evidence>
<sequence>MNKFVKIGAIIVAVLLVLVVAVAILAKVLITPERVRSTVLPIAEDALGREVQLGDIEVSILSGISLKDLAVKEKDGGENFVSADEVVLRYKFWPLFLLQVMVDEVRLENPRIRVVRMEDGSFSFDDLTGEKSDAENAETAEPQPADSSDGGGAPINLLVSTVRLSGGELLFIDRMINAEAPYRYQIDELDVAARDLSLNRAFPFEVSCRLNGSQLAVDGQADIGRQQGQASIELKDFDVSGFAPYFRDQLPGKLGGLKIDLDLDAEGGMEKVVSKGSVTLKELDLVLDDLKDAPLRDATIRLDYDVAADLAADRVDLASSRLDFNGIVAEASGTIASMTTQPKLDLNLLVPGIDLRQALNAVPAELVKDVKPLDPAGVVKVQAALAGTLEDPMKLLRTAKITLDDVQATAGGQRPVIAGEIEIEGDKLSSRDLFMKIGDNRADIALQAENLFGTPIRVKNSVTSERFLIDPLLAGPAAAAAADDNKSIGTEGKKAPAEEIGPFDIPVQAEGTVKIAEALYKGLSINNFDMAYRLVDNVFTIDKMTGEMAGGTFNNTARVDLRQKGLVYQTNIDVERLGADSFMQAFFPKARGTVFGDLSLDLAMQGKGTLVETIKRNISGKGDFALFDGRITGSGLVEGLSQFLSLDELKEIQVGQAKGNIVIEQGRVKLNSSFTGDRVKASPQGTIGLDGGLDLSLNALLAPALAQKLDSKGQISSFLADEEGWTQLPLKVAGTFTSPRFALDTSGVQEQVKQKAREEIEKKVFEKLLPKDGAEGEQDSGRQQLKDAVKGLFGR</sequence>
<dbReference type="STRING" id="483547.GSUB_07105"/>
<dbReference type="Pfam" id="PF05359">
    <property type="entry name" value="DUF748"/>
    <property type="match status" value="1"/>
</dbReference>
<dbReference type="InterPro" id="IPR052894">
    <property type="entry name" value="AsmA-related"/>
</dbReference>
<dbReference type="Proteomes" id="UP000035036">
    <property type="component" value="Chromosome"/>
</dbReference>
<dbReference type="RefSeq" id="WP_040199951.1">
    <property type="nucleotide sequence ID" value="NZ_CP010311.1"/>
</dbReference>
<evidence type="ECO:0000313" key="3">
    <source>
        <dbReference type="EMBL" id="AJF06362.1"/>
    </source>
</evidence>
<dbReference type="EMBL" id="CP010311">
    <property type="protein sequence ID" value="AJF06362.1"/>
    <property type="molecule type" value="Genomic_DNA"/>
</dbReference>
<feature type="region of interest" description="Disordered" evidence="1">
    <location>
        <begin position="771"/>
        <end position="795"/>
    </location>
</feature>
<dbReference type="OrthoDB" id="9766390at2"/>
<organism evidence="3 4">
    <name type="scientific">Geoalkalibacter subterraneus</name>
    <dbReference type="NCBI Taxonomy" id="483547"/>
    <lineage>
        <taxon>Bacteria</taxon>
        <taxon>Pseudomonadati</taxon>
        <taxon>Thermodesulfobacteriota</taxon>
        <taxon>Desulfuromonadia</taxon>
        <taxon>Desulfuromonadales</taxon>
        <taxon>Geoalkalibacteraceae</taxon>
        <taxon>Geoalkalibacter</taxon>
    </lineage>
</organism>
<accession>A0A0B5FDX2</accession>
<gene>
    <name evidence="3" type="ORF">GSUB_07105</name>
</gene>
<dbReference type="GO" id="GO:0090313">
    <property type="term" value="P:regulation of protein targeting to membrane"/>
    <property type="evidence" value="ECO:0007669"/>
    <property type="project" value="TreeGrafter"/>
</dbReference>
<reference evidence="3 4" key="1">
    <citation type="journal article" date="2015" name="Genome Announc.">
        <title>Genomes of Geoalkalibacter ferrihydriticus Z-0531T and Geoalkalibacter subterraneus Red1T, Two Haloalkaliphilic Metal-Reducing Deltaproteobacteria.</title>
        <authorList>
            <person name="Badalamenti J.P."/>
            <person name="Krajmalnik-Brown R."/>
            <person name="Torres C.I."/>
            <person name="Bond D.R."/>
        </authorList>
    </citation>
    <scope>NUCLEOTIDE SEQUENCE [LARGE SCALE GENOMIC DNA]</scope>
    <source>
        <strain evidence="3 4">Red1</strain>
    </source>
</reference>
<evidence type="ECO:0000313" key="4">
    <source>
        <dbReference type="Proteomes" id="UP000035036"/>
    </source>
</evidence>
<dbReference type="InterPro" id="IPR008023">
    <property type="entry name" value="DUF748"/>
</dbReference>
<dbReference type="AlphaFoldDB" id="A0A0B5FDX2"/>
<dbReference type="HOGENOM" id="CLU_348459_0_0_7"/>
<dbReference type="PANTHER" id="PTHR30441">
    <property type="entry name" value="DUF748 DOMAIN-CONTAINING PROTEIN"/>
    <property type="match status" value="1"/>
</dbReference>
<dbReference type="InterPro" id="IPR007844">
    <property type="entry name" value="AsmA"/>
</dbReference>
<keyword evidence="4" id="KW-1185">Reference proteome</keyword>
<feature type="region of interest" description="Disordered" evidence="1">
    <location>
        <begin position="125"/>
        <end position="152"/>
    </location>
</feature>